<accession>A0ABX0A6R4</accession>
<keyword evidence="3 10" id="KW-0813">Transport</keyword>
<evidence type="ECO:0000256" key="2">
    <source>
        <dbReference type="ARBA" id="ARBA00007254"/>
    </source>
</evidence>
<dbReference type="InterPro" id="IPR037673">
    <property type="entry name" value="MSC/AndL"/>
</dbReference>
<evidence type="ECO:0000256" key="4">
    <source>
        <dbReference type="ARBA" id="ARBA00022475"/>
    </source>
</evidence>
<evidence type="ECO:0000256" key="7">
    <source>
        <dbReference type="ARBA" id="ARBA00023065"/>
    </source>
</evidence>
<evidence type="ECO:0000256" key="5">
    <source>
        <dbReference type="ARBA" id="ARBA00022692"/>
    </source>
</evidence>
<keyword evidence="5 10" id="KW-0812">Transmembrane</keyword>
<dbReference type="PANTHER" id="PTHR30266:SF2">
    <property type="entry name" value="LARGE-CONDUCTANCE MECHANOSENSITIVE CHANNEL"/>
    <property type="match status" value="1"/>
</dbReference>
<dbReference type="PANTHER" id="PTHR30266">
    <property type="entry name" value="MECHANOSENSITIVE CHANNEL MSCL"/>
    <property type="match status" value="1"/>
</dbReference>
<evidence type="ECO:0000256" key="9">
    <source>
        <dbReference type="ARBA" id="ARBA00023303"/>
    </source>
</evidence>
<dbReference type="InterPro" id="IPR001185">
    <property type="entry name" value="MS_channel"/>
</dbReference>
<evidence type="ECO:0000256" key="11">
    <source>
        <dbReference type="SAM" id="Coils"/>
    </source>
</evidence>
<keyword evidence="11" id="KW-0175">Coiled coil</keyword>
<name>A0ABX0A6R4_9BACI</name>
<feature type="transmembrane region" description="Helical" evidence="10">
    <location>
        <begin position="21"/>
        <end position="44"/>
    </location>
</feature>
<dbReference type="SUPFAM" id="SSF81330">
    <property type="entry name" value="Gated mechanosensitive channel"/>
    <property type="match status" value="1"/>
</dbReference>
<keyword evidence="13" id="KW-1185">Reference proteome</keyword>
<comment type="similarity">
    <text evidence="2 10">Belongs to the MscL family.</text>
</comment>
<dbReference type="PROSITE" id="PS01327">
    <property type="entry name" value="MSCL"/>
    <property type="match status" value="1"/>
</dbReference>
<comment type="subunit">
    <text evidence="10">Homopentamer.</text>
</comment>
<comment type="function">
    <text evidence="10">Channel that opens in response to stretch forces in the membrane lipid bilayer. May participate in the regulation of osmotic pressure changes within the cell.</text>
</comment>
<organism evidence="12 13">
    <name type="scientific">Pallidibacillus pasinlerensis</name>
    <dbReference type="NCBI Taxonomy" id="2703818"/>
    <lineage>
        <taxon>Bacteria</taxon>
        <taxon>Bacillati</taxon>
        <taxon>Bacillota</taxon>
        <taxon>Bacilli</taxon>
        <taxon>Bacillales</taxon>
        <taxon>Bacillaceae</taxon>
        <taxon>Pallidibacillus</taxon>
    </lineage>
</organism>
<protein>
    <recommendedName>
        <fullName evidence="10">Large-conductance mechanosensitive channel</fullName>
    </recommendedName>
</protein>
<proteinExistence type="inferred from homology"/>
<dbReference type="HAMAP" id="MF_00115">
    <property type="entry name" value="MscL"/>
    <property type="match status" value="1"/>
</dbReference>
<evidence type="ECO:0000256" key="6">
    <source>
        <dbReference type="ARBA" id="ARBA00022989"/>
    </source>
</evidence>
<dbReference type="Pfam" id="PF01741">
    <property type="entry name" value="MscL"/>
    <property type="match status" value="1"/>
</dbReference>
<dbReference type="EMBL" id="JAACYS010000009">
    <property type="protein sequence ID" value="NCU16837.1"/>
    <property type="molecule type" value="Genomic_DNA"/>
</dbReference>
<dbReference type="Proteomes" id="UP000743899">
    <property type="component" value="Unassembled WGS sequence"/>
</dbReference>
<keyword evidence="7 10" id="KW-0406">Ion transport</keyword>
<comment type="subcellular location">
    <subcellularLocation>
        <location evidence="1 10">Cell membrane</location>
        <topology evidence="1 10">Multi-pass membrane protein</topology>
    </subcellularLocation>
</comment>
<keyword evidence="6 10" id="KW-1133">Transmembrane helix</keyword>
<evidence type="ECO:0000256" key="8">
    <source>
        <dbReference type="ARBA" id="ARBA00023136"/>
    </source>
</evidence>
<evidence type="ECO:0000256" key="10">
    <source>
        <dbReference type="HAMAP-Rule" id="MF_00115"/>
    </source>
</evidence>
<reference evidence="12 13" key="1">
    <citation type="submission" date="2020-01" db="EMBL/GenBank/DDBJ databases">
        <title>A novel Bacillus sp. from Pasinler.</title>
        <authorList>
            <person name="Adiguzel A."/>
            <person name="Ay H."/>
            <person name="Baltaci M.O."/>
        </authorList>
    </citation>
    <scope>NUCLEOTIDE SEQUENCE [LARGE SCALE GENOMIC DNA]</scope>
    <source>
        <strain evidence="12 13">P1</strain>
    </source>
</reference>
<keyword evidence="9 10" id="KW-0407">Ion channel</keyword>
<gene>
    <name evidence="10 12" type="primary">mscL</name>
    <name evidence="12" type="ORF">GW534_03490</name>
</gene>
<evidence type="ECO:0000256" key="3">
    <source>
        <dbReference type="ARBA" id="ARBA00022448"/>
    </source>
</evidence>
<feature type="coiled-coil region" evidence="11">
    <location>
        <begin position="82"/>
        <end position="125"/>
    </location>
</feature>
<dbReference type="RefSeq" id="WP_161919669.1">
    <property type="nucleotide sequence ID" value="NZ_JAACYS010000009.1"/>
</dbReference>
<dbReference type="InterPro" id="IPR019823">
    <property type="entry name" value="Mechanosensitive_channel_CS"/>
</dbReference>
<comment type="caution">
    <text evidence="12">The sequence shown here is derived from an EMBL/GenBank/DDBJ whole genome shotgun (WGS) entry which is preliminary data.</text>
</comment>
<dbReference type="Gene3D" id="1.10.1200.120">
    <property type="entry name" value="Large-conductance mechanosensitive channel, MscL, domain 1"/>
    <property type="match status" value="1"/>
</dbReference>
<keyword evidence="4 10" id="KW-1003">Cell membrane</keyword>
<evidence type="ECO:0000256" key="1">
    <source>
        <dbReference type="ARBA" id="ARBA00004651"/>
    </source>
</evidence>
<dbReference type="PRINTS" id="PR01264">
    <property type="entry name" value="MECHCHANNEL"/>
</dbReference>
<feature type="transmembrane region" description="Helical" evidence="10">
    <location>
        <begin position="64"/>
        <end position="83"/>
    </location>
</feature>
<dbReference type="NCBIfam" id="TIGR00220">
    <property type="entry name" value="mscL"/>
    <property type="match status" value="1"/>
</dbReference>
<evidence type="ECO:0000313" key="12">
    <source>
        <dbReference type="EMBL" id="NCU16837.1"/>
    </source>
</evidence>
<dbReference type="InterPro" id="IPR036019">
    <property type="entry name" value="MscL_channel"/>
</dbReference>
<dbReference type="NCBIfam" id="NF001843">
    <property type="entry name" value="PRK00567.1-4"/>
    <property type="match status" value="1"/>
</dbReference>
<evidence type="ECO:0000313" key="13">
    <source>
        <dbReference type="Proteomes" id="UP000743899"/>
    </source>
</evidence>
<keyword evidence="8 10" id="KW-0472">Membrane</keyword>
<sequence>MWKEFKEFAMKGNVIDLAMGVLIGTAFNKIVTSLVNDIIMPIFGYVVGKETFAHLAWGNIKYGAFVQTIVDFLIIGFSLFVVVKTINKLKEIREKEAQEEEEATITKEEELLTEIRDLLKEQRSNSTN</sequence>